<dbReference type="InterPro" id="IPR032710">
    <property type="entry name" value="NTF2-like_dom_sf"/>
</dbReference>
<dbReference type="Gene3D" id="3.10.450.50">
    <property type="match status" value="1"/>
</dbReference>
<dbReference type="Proteomes" id="UP000815325">
    <property type="component" value="Unassembled WGS sequence"/>
</dbReference>
<evidence type="ECO:0000313" key="2">
    <source>
        <dbReference type="EMBL" id="KAF5835575.1"/>
    </source>
</evidence>
<accession>A0ABQ7GLU2</accession>
<reference evidence="2" key="1">
    <citation type="submission" date="2017-08" db="EMBL/GenBank/DDBJ databases">
        <authorList>
            <person name="Polle J.E."/>
            <person name="Barry K."/>
            <person name="Cushman J."/>
            <person name="Schmutz J."/>
            <person name="Tran D."/>
            <person name="Hathwaick L.T."/>
            <person name="Yim W.C."/>
            <person name="Jenkins J."/>
            <person name="Mckie-Krisberg Z.M."/>
            <person name="Prochnik S."/>
            <person name="Lindquist E."/>
            <person name="Dockter R.B."/>
            <person name="Adam C."/>
            <person name="Molina H."/>
            <person name="Bunkerborg J."/>
            <person name="Jin E."/>
            <person name="Buchheim M."/>
            <person name="Magnuson J."/>
        </authorList>
    </citation>
    <scope>NUCLEOTIDE SEQUENCE</scope>
    <source>
        <strain evidence="2">CCAP 19/18</strain>
    </source>
</reference>
<dbReference type="Pfam" id="PF12680">
    <property type="entry name" value="SnoaL_2"/>
    <property type="match status" value="1"/>
</dbReference>
<proteinExistence type="predicted"/>
<gene>
    <name evidence="2" type="ORF">DUNSADRAFT_7177</name>
</gene>
<evidence type="ECO:0000259" key="1">
    <source>
        <dbReference type="Pfam" id="PF12680"/>
    </source>
</evidence>
<organism evidence="2 3">
    <name type="scientific">Dunaliella salina</name>
    <name type="common">Green alga</name>
    <name type="synonym">Protococcus salinus</name>
    <dbReference type="NCBI Taxonomy" id="3046"/>
    <lineage>
        <taxon>Eukaryota</taxon>
        <taxon>Viridiplantae</taxon>
        <taxon>Chlorophyta</taxon>
        <taxon>core chlorophytes</taxon>
        <taxon>Chlorophyceae</taxon>
        <taxon>CS clade</taxon>
        <taxon>Chlamydomonadales</taxon>
        <taxon>Dunaliellaceae</taxon>
        <taxon>Dunaliella</taxon>
    </lineage>
</organism>
<protein>
    <recommendedName>
        <fullName evidence="1">SnoaL-like domain-containing protein</fullName>
    </recommendedName>
</protein>
<dbReference type="EMBL" id="MU069698">
    <property type="protein sequence ID" value="KAF5835575.1"/>
    <property type="molecule type" value="Genomic_DNA"/>
</dbReference>
<sequence>MLNEMRAFAPARFLGQAPSFFKSSSAVKQHYFIRAAASSRQTSSRTSVMQSSSEHDGVLALVNKQFELYNARDLEKFMDLFTEDVIAQDAITDEILASGKAQLRSRYEKRFSTPVHAELLGRLTLGPVVHDREVIFGLPDNGVAECLATYVVDTSKSPYLIKKVKFVWKPRT</sequence>
<feature type="domain" description="SnoaL-like" evidence="1">
    <location>
        <begin position="63"/>
        <end position="120"/>
    </location>
</feature>
<dbReference type="SUPFAM" id="SSF54427">
    <property type="entry name" value="NTF2-like"/>
    <property type="match status" value="1"/>
</dbReference>
<comment type="caution">
    <text evidence="2">The sequence shown here is derived from an EMBL/GenBank/DDBJ whole genome shotgun (WGS) entry which is preliminary data.</text>
</comment>
<dbReference type="InterPro" id="IPR037401">
    <property type="entry name" value="SnoaL-like"/>
</dbReference>
<name>A0ABQ7GLU2_DUNSA</name>
<evidence type="ECO:0000313" key="3">
    <source>
        <dbReference type="Proteomes" id="UP000815325"/>
    </source>
</evidence>
<keyword evidence="3" id="KW-1185">Reference proteome</keyword>